<name>A0ABD3M4R8_9STRA</name>
<feature type="compositionally biased region" description="Polar residues" evidence="1">
    <location>
        <begin position="434"/>
        <end position="449"/>
    </location>
</feature>
<organism evidence="2 3">
    <name type="scientific">Discostella pseudostelligera</name>
    <dbReference type="NCBI Taxonomy" id="259834"/>
    <lineage>
        <taxon>Eukaryota</taxon>
        <taxon>Sar</taxon>
        <taxon>Stramenopiles</taxon>
        <taxon>Ochrophyta</taxon>
        <taxon>Bacillariophyta</taxon>
        <taxon>Coscinodiscophyceae</taxon>
        <taxon>Thalassiosirophycidae</taxon>
        <taxon>Stephanodiscales</taxon>
        <taxon>Stephanodiscaceae</taxon>
        <taxon>Discostella</taxon>
    </lineage>
</organism>
<sequence>MDGASMDNIHRAAMKMRLSDSPVKTTSNTSNPKGTLYVTVGPQCAGKTTILKHIFGKSFHKNEEGCSELSKEMAYASGIDITIDDQELVYAPVPTDCFLQSSTSIVESGDGASHLPRNQVFYEKSIEERIRDPSNEELTLVLQRLRGIISAEEFAMRLSGDKDSDTAATDSVSAREDLISAAEHIIRQQLFHRKEESDDQVPSEPLPKVIELFIVESVFRPRPLELMRKMTNELSNSTHKTSSSVEALSAIDQAQHLLKIYATNSLIHSPMASISWGNTNTRPREFQAALEAASLSGRPVEFIAFGGMEACNMIRDHVSRREYRKSHGNKKISVDAYNDEIHGKRCLPKVDRRTLYVRNLQRFLETGRYIPSIAINDAMIRVESMLAQAVAEAIKKEYPVEKDDIEKERFCAKFQLDFELAKLAGYHMNADRTVSPTKQCNESSPNNKRYQSRRQDDQNPQRAGRYQGKRYYYGGNVKITYEYVLGSLDN</sequence>
<protein>
    <recommendedName>
        <fullName evidence="4">G domain-containing protein</fullName>
    </recommendedName>
</protein>
<dbReference type="AlphaFoldDB" id="A0ABD3M4R8"/>
<reference evidence="2 3" key="1">
    <citation type="submission" date="2024-10" db="EMBL/GenBank/DDBJ databases">
        <title>Updated reference genomes for cyclostephanoid diatoms.</title>
        <authorList>
            <person name="Roberts W.R."/>
            <person name="Alverson A.J."/>
        </authorList>
    </citation>
    <scope>NUCLEOTIDE SEQUENCE [LARGE SCALE GENOMIC DNA]</scope>
    <source>
        <strain evidence="2 3">AJA232-27</strain>
    </source>
</reference>
<dbReference type="EMBL" id="JALLBG020000272">
    <property type="protein sequence ID" value="KAL3757162.1"/>
    <property type="molecule type" value="Genomic_DNA"/>
</dbReference>
<feature type="region of interest" description="Disordered" evidence="1">
    <location>
        <begin position="15"/>
        <end position="34"/>
    </location>
</feature>
<dbReference type="Proteomes" id="UP001530293">
    <property type="component" value="Unassembled WGS sequence"/>
</dbReference>
<evidence type="ECO:0000313" key="2">
    <source>
        <dbReference type="EMBL" id="KAL3757162.1"/>
    </source>
</evidence>
<evidence type="ECO:0000313" key="3">
    <source>
        <dbReference type="Proteomes" id="UP001530293"/>
    </source>
</evidence>
<feature type="region of interest" description="Disordered" evidence="1">
    <location>
        <begin position="434"/>
        <end position="466"/>
    </location>
</feature>
<comment type="caution">
    <text evidence="2">The sequence shown here is derived from an EMBL/GenBank/DDBJ whole genome shotgun (WGS) entry which is preliminary data.</text>
</comment>
<gene>
    <name evidence="2" type="ORF">ACHAWU_004594</name>
</gene>
<feature type="compositionally biased region" description="Polar residues" evidence="1">
    <location>
        <begin position="22"/>
        <end position="33"/>
    </location>
</feature>
<evidence type="ECO:0000256" key="1">
    <source>
        <dbReference type="SAM" id="MobiDB-lite"/>
    </source>
</evidence>
<evidence type="ECO:0008006" key="4">
    <source>
        <dbReference type="Google" id="ProtNLM"/>
    </source>
</evidence>
<accession>A0ABD3M4R8</accession>
<keyword evidence="3" id="KW-1185">Reference proteome</keyword>
<proteinExistence type="predicted"/>